<evidence type="ECO:0000256" key="1">
    <source>
        <dbReference type="SAM" id="MobiDB-lite"/>
    </source>
</evidence>
<comment type="caution">
    <text evidence="2">The sequence shown here is derived from an EMBL/GenBank/DDBJ whole genome shotgun (WGS) entry which is preliminary data.</text>
</comment>
<proteinExistence type="predicted"/>
<evidence type="ECO:0000313" key="3">
    <source>
        <dbReference type="Proteomes" id="UP000796880"/>
    </source>
</evidence>
<organism evidence="2 3">
    <name type="scientific">Rhamnella rubrinervis</name>
    <dbReference type="NCBI Taxonomy" id="2594499"/>
    <lineage>
        <taxon>Eukaryota</taxon>
        <taxon>Viridiplantae</taxon>
        <taxon>Streptophyta</taxon>
        <taxon>Embryophyta</taxon>
        <taxon>Tracheophyta</taxon>
        <taxon>Spermatophyta</taxon>
        <taxon>Magnoliopsida</taxon>
        <taxon>eudicotyledons</taxon>
        <taxon>Gunneridae</taxon>
        <taxon>Pentapetalae</taxon>
        <taxon>rosids</taxon>
        <taxon>fabids</taxon>
        <taxon>Rosales</taxon>
        <taxon>Rhamnaceae</taxon>
        <taxon>rhamnoid group</taxon>
        <taxon>Rhamneae</taxon>
        <taxon>Rhamnella</taxon>
    </lineage>
</organism>
<name>A0A8K0MCX7_9ROSA</name>
<evidence type="ECO:0000313" key="2">
    <source>
        <dbReference type="EMBL" id="KAF3443059.1"/>
    </source>
</evidence>
<protein>
    <submittedName>
        <fullName evidence="2">Uncharacterized protein</fullName>
    </submittedName>
</protein>
<dbReference type="EMBL" id="VOIH02000007">
    <property type="protein sequence ID" value="KAF3443059.1"/>
    <property type="molecule type" value="Genomic_DNA"/>
</dbReference>
<sequence>MGQQISTFSHVLRKWSYDQLEMPLPKRPSLSPELTLSQSDIVAKLDQAEVETGNSFAKPRQRPGKEVMVQGKPSHPMTAPTLASSSRVECKEIGASEESLH</sequence>
<reference evidence="2" key="1">
    <citation type="submission" date="2020-03" db="EMBL/GenBank/DDBJ databases">
        <title>A high-quality chromosome-level genome assembly of a woody plant with both climbing and erect habits, Rhamnella rubrinervis.</title>
        <authorList>
            <person name="Lu Z."/>
            <person name="Yang Y."/>
            <person name="Zhu X."/>
            <person name="Sun Y."/>
        </authorList>
    </citation>
    <scope>NUCLEOTIDE SEQUENCE</scope>
    <source>
        <strain evidence="2">BYM</strain>
        <tissue evidence="2">Leaf</tissue>
    </source>
</reference>
<dbReference type="AlphaFoldDB" id="A0A8K0MCX7"/>
<dbReference type="Proteomes" id="UP000796880">
    <property type="component" value="Unassembled WGS sequence"/>
</dbReference>
<gene>
    <name evidence="2" type="ORF">FNV43_RR16980</name>
</gene>
<feature type="compositionally biased region" description="Basic and acidic residues" evidence="1">
    <location>
        <begin position="88"/>
        <end position="101"/>
    </location>
</feature>
<keyword evidence="3" id="KW-1185">Reference proteome</keyword>
<feature type="region of interest" description="Disordered" evidence="1">
    <location>
        <begin position="52"/>
        <end position="101"/>
    </location>
</feature>
<accession>A0A8K0MCX7</accession>